<accession>A0A1F5FJZ4</accession>
<protein>
    <submittedName>
        <fullName evidence="1">Uncharacterized protein</fullName>
    </submittedName>
</protein>
<sequence length="128" mass="13983">MDKKDRLSVLVYTLSRVLDESKRLRRTLDSVWGSETVDAIIAELELPGASGLESGVIGSVAEDSIYVVHNLSESGTYEALLFFEATGGVWVRPIVGDTRGHLQQRKPQNFLGTRSGDLMEAYAQIIGG</sequence>
<organism evidence="1 2">
    <name type="scientific">Candidatus Collierbacteria bacterium RIFOXYB1_FULL_49_13</name>
    <dbReference type="NCBI Taxonomy" id="1817728"/>
    <lineage>
        <taxon>Bacteria</taxon>
        <taxon>Candidatus Collieribacteriota</taxon>
    </lineage>
</organism>
<evidence type="ECO:0000313" key="2">
    <source>
        <dbReference type="Proteomes" id="UP000176682"/>
    </source>
</evidence>
<dbReference type="Proteomes" id="UP000176682">
    <property type="component" value="Unassembled WGS sequence"/>
</dbReference>
<dbReference type="EMBL" id="MFAM01000007">
    <property type="protein sequence ID" value="OGD79844.1"/>
    <property type="molecule type" value="Genomic_DNA"/>
</dbReference>
<gene>
    <name evidence="1" type="ORF">A2368_04675</name>
</gene>
<proteinExistence type="predicted"/>
<dbReference type="AlphaFoldDB" id="A0A1F5FJZ4"/>
<evidence type="ECO:0000313" key="1">
    <source>
        <dbReference type="EMBL" id="OGD79844.1"/>
    </source>
</evidence>
<name>A0A1F5FJZ4_9BACT</name>
<comment type="caution">
    <text evidence="1">The sequence shown here is derived from an EMBL/GenBank/DDBJ whole genome shotgun (WGS) entry which is preliminary data.</text>
</comment>
<reference evidence="1 2" key="1">
    <citation type="journal article" date="2016" name="Nat. Commun.">
        <title>Thousands of microbial genomes shed light on interconnected biogeochemical processes in an aquifer system.</title>
        <authorList>
            <person name="Anantharaman K."/>
            <person name="Brown C.T."/>
            <person name="Hug L.A."/>
            <person name="Sharon I."/>
            <person name="Castelle C.J."/>
            <person name="Probst A.J."/>
            <person name="Thomas B.C."/>
            <person name="Singh A."/>
            <person name="Wilkins M.J."/>
            <person name="Karaoz U."/>
            <person name="Brodie E.L."/>
            <person name="Williams K.H."/>
            <person name="Hubbard S.S."/>
            <person name="Banfield J.F."/>
        </authorList>
    </citation>
    <scope>NUCLEOTIDE SEQUENCE [LARGE SCALE GENOMIC DNA]</scope>
</reference>